<dbReference type="AlphaFoldDB" id="A0AAD2DGE2"/>
<dbReference type="SUPFAM" id="SSF54523">
    <property type="entry name" value="Pili subunits"/>
    <property type="match status" value="1"/>
</dbReference>
<dbReference type="PROSITE" id="PS00409">
    <property type="entry name" value="PROKAR_NTER_METHYL"/>
    <property type="match status" value="1"/>
</dbReference>
<dbReference type="NCBIfam" id="TIGR02532">
    <property type="entry name" value="IV_pilin_GFxxxE"/>
    <property type="match status" value="1"/>
</dbReference>
<evidence type="ECO:0000313" key="1">
    <source>
        <dbReference type="EMBL" id="CAI3657294.1"/>
    </source>
</evidence>
<proteinExistence type="predicted"/>
<dbReference type="Gene3D" id="3.30.700.10">
    <property type="entry name" value="Glycoprotein, Type 4 Pilin"/>
    <property type="match status" value="1"/>
</dbReference>
<accession>A0AAD2DGE2</accession>
<gene>
    <name evidence="1" type="ORF">CNEO2_560023</name>
</gene>
<dbReference type="InterPro" id="IPR045584">
    <property type="entry name" value="Pilin-like"/>
</dbReference>
<protein>
    <submittedName>
        <fullName evidence="1">Type IV pilus assembly protein PilA</fullName>
    </submittedName>
</protein>
<dbReference type="InterPro" id="IPR012902">
    <property type="entry name" value="N_methyl_site"/>
</dbReference>
<sequence>MKQLLSKKKNQLTKKKKGFTLVELIIVIAIIAILAAMAIPKFGEIRESANVKSDLATAKNIATIVAQKLADGEELTGATVAAGDEIANNLNGDITPKANGKTSFKYTVSNGNVTVSYNDDTQIYPQSN</sequence>
<name>A0AAD2DGE2_9CLOT</name>
<organism evidence="1 2">
    <name type="scientific">Clostridium neonatale</name>
    <dbReference type="NCBI Taxonomy" id="137838"/>
    <lineage>
        <taxon>Bacteria</taxon>
        <taxon>Bacillati</taxon>
        <taxon>Bacillota</taxon>
        <taxon>Clostridia</taxon>
        <taxon>Eubacteriales</taxon>
        <taxon>Clostridiaceae</taxon>
        <taxon>Clostridium</taxon>
    </lineage>
</organism>
<dbReference type="Pfam" id="PF07963">
    <property type="entry name" value="N_methyl"/>
    <property type="match status" value="1"/>
</dbReference>
<reference evidence="1" key="1">
    <citation type="submission" date="2022-10" db="EMBL/GenBank/DDBJ databases">
        <authorList>
            <person name="Aires J."/>
            <person name="Mesa V."/>
        </authorList>
    </citation>
    <scope>NUCLEOTIDE SEQUENCE</scope>
    <source>
        <strain evidence="1">Clostridium neonatale JD116</strain>
    </source>
</reference>
<dbReference type="RefSeq" id="WP_210888876.1">
    <property type="nucleotide sequence ID" value="NZ_CAMRXC010000242.1"/>
</dbReference>
<evidence type="ECO:0000313" key="2">
    <source>
        <dbReference type="Proteomes" id="UP001189143"/>
    </source>
</evidence>
<comment type="caution">
    <text evidence="1">The sequence shown here is derived from an EMBL/GenBank/DDBJ whole genome shotgun (WGS) entry which is preliminary data.</text>
</comment>
<dbReference type="PANTHER" id="PTHR30093">
    <property type="entry name" value="GENERAL SECRETION PATHWAY PROTEIN G"/>
    <property type="match status" value="1"/>
</dbReference>
<dbReference type="Proteomes" id="UP001189143">
    <property type="component" value="Unassembled WGS sequence"/>
</dbReference>
<dbReference type="EMBL" id="CAMTCP010000255">
    <property type="protein sequence ID" value="CAI3657294.1"/>
    <property type="molecule type" value="Genomic_DNA"/>
</dbReference>